<name>A0A1I6HFG3_9FLAO</name>
<dbReference type="EMBL" id="FOYQ01000002">
    <property type="protein sequence ID" value="SFR53104.1"/>
    <property type="molecule type" value="Genomic_DNA"/>
</dbReference>
<dbReference type="RefSeq" id="WP_092983071.1">
    <property type="nucleotide sequence ID" value="NZ_FOYQ01000002.1"/>
</dbReference>
<evidence type="ECO:0000313" key="3">
    <source>
        <dbReference type="Proteomes" id="UP000199534"/>
    </source>
</evidence>
<keyword evidence="1" id="KW-0812">Transmembrane</keyword>
<dbReference type="AlphaFoldDB" id="A0A1I6HFG3"/>
<sequence length="210" mass="23029">MESEKYKEDLSEIRQLMNRSSRFLSLSGLSGILAGCYALIGAFFAHQAISEFNESQGIDTMYENPGITDDAIVIRLLGIAAGVLILAVATALLLSYRKAQRKGESLWSDTSRRMLANFLVPLITGGIFCLALLQYSYVALIAPATLIFYGLSCLNASKYTLGDIRELGLANIILGLIATQFAGHGLLFWAIGFGVFHILYGGIMYYKYDK</sequence>
<keyword evidence="1" id="KW-0472">Membrane</keyword>
<feature type="transmembrane region" description="Helical" evidence="1">
    <location>
        <begin position="187"/>
        <end position="206"/>
    </location>
</feature>
<reference evidence="2 3" key="1">
    <citation type="submission" date="2016-10" db="EMBL/GenBank/DDBJ databases">
        <authorList>
            <person name="de Groot N.N."/>
        </authorList>
    </citation>
    <scope>NUCLEOTIDE SEQUENCE [LARGE SCALE GENOMIC DNA]</scope>
    <source>
        <strain evidence="2 3">DSM 21019</strain>
    </source>
</reference>
<keyword evidence="1" id="KW-1133">Transmembrane helix</keyword>
<protein>
    <submittedName>
        <fullName evidence="2">Uncharacterized protein</fullName>
    </submittedName>
</protein>
<feature type="transmembrane region" description="Helical" evidence="1">
    <location>
        <begin position="23"/>
        <end position="45"/>
    </location>
</feature>
<organism evidence="2 3">
    <name type="scientific">Robiginitalea myxolifaciens</name>
    <dbReference type="NCBI Taxonomy" id="400055"/>
    <lineage>
        <taxon>Bacteria</taxon>
        <taxon>Pseudomonadati</taxon>
        <taxon>Bacteroidota</taxon>
        <taxon>Flavobacteriia</taxon>
        <taxon>Flavobacteriales</taxon>
        <taxon>Flavobacteriaceae</taxon>
        <taxon>Robiginitalea</taxon>
    </lineage>
</organism>
<evidence type="ECO:0000313" key="2">
    <source>
        <dbReference type="EMBL" id="SFR53104.1"/>
    </source>
</evidence>
<keyword evidence="3" id="KW-1185">Reference proteome</keyword>
<dbReference type="Proteomes" id="UP000199534">
    <property type="component" value="Unassembled WGS sequence"/>
</dbReference>
<evidence type="ECO:0000256" key="1">
    <source>
        <dbReference type="SAM" id="Phobius"/>
    </source>
</evidence>
<dbReference type="STRING" id="400055.SAMN04490243_2672"/>
<proteinExistence type="predicted"/>
<feature type="transmembrane region" description="Helical" evidence="1">
    <location>
        <begin position="115"/>
        <end position="133"/>
    </location>
</feature>
<dbReference type="OrthoDB" id="1120881at2"/>
<gene>
    <name evidence="2" type="ORF">SAMN04490243_2672</name>
</gene>
<accession>A0A1I6HFG3</accession>
<feature type="transmembrane region" description="Helical" evidence="1">
    <location>
        <begin position="72"/>
        <end position="94"/>
    </location>
</feature>